<gene>
    <name evidence="8" type="primary">pcaK</name>
    <name evidence="8" type="ORF">jaqu_12610</name>
</gene>
<feature type="transmembrane region" description="Helical" evidence="6">
    <location>
        <begin position="16"/>
        <end position="39"/>
    </location>
</feature>
<keyword evidence="2" id="KW-1003">Cell membrane</keyword>
<evidence type="ECO:0000256" key="5">
    <source>
        <dbReference type="ARBA" id="ARBA00023136"/>
    </source>
</evidence>
<feature type="transmembrane region" description="Helical" evidence="6">
    <location>
        <begin position="170"/>
        <end position="189"/>
    </location>
</feature>
<protein>
    <submittedName>
        <fullName evidence="8">PcaK protein</fullName>
    </submittedName>
</protein>
<dbReference type="Proteomes" id="UP000032232">
    <property type="component" value="Unassembled WGS sequence"/>
</dbReference>
<dbReference type="Pfam" id="PF07690">
    <property type="entry name" value="MFS_1"/>
    <property type="match status" value="1"/>
</dbReference>
<feature type="transmembrane region" description="Helical" evidence="6">
    <location>
        <begin position="302"/>
        <end position="324"/>
    </location>
</feature>
<dbReference type="STRING" id="935700.jaqu_12610"/>
<dbReference type="InterPro" id="IPR011701">
    <property type="entry name" value="MFS"/>
</dbReference>
<keyword evidence="4 6" id="KW-1133">Transmembrane helix</keyword>
<dbReference type="OrthoDB" id="9812221at2"/>
<feature type="transmembrane region" description="Helical" evidence="6">
    <location>
        <begin position="209"/>
        <end position="229"/>
    </location>
</feature>
<keyword evidence="3 6" id="KW-0812">Transmembrane</keyword>
<sequence length="400" mass="40113">MTGAAASQVKPGARQITLLLAGTMTIMAGATISPALPQIEADVATGPNGPLLTRLVLTIPALFTALTALAAGAMLDRFGRRRILVGAILLYGIAGPAGALASSVDQLLIARALLGVAVGVIMTAVVTLITDYYDGPARGTVMGRQAAFSGGSGIVFLLAGGALADLSWRAPFGLYLLAFPILAMVLANLDEPKRTSNATPDAPLEALRLVPVAGLAALAFVSMVLFYLTPVQVPFHLAALGTASGTVAGGAIATLTLTGAIASALYGRVRARLGYGAIFAVLYLLMASGYGVVATASGPSQVVVGLALFGCGFGLLLPALQSLAAEIATPASRGTVIGTLTTALFLGQFASPFAAQPIVAWLGSGAAFALAGAALGLLAIASGLRTLLTPDAPHNRETPS</sequence>
<dbReference type="PROSITE" id="PS50850">
    <property type="entry name" value="MFS"/>
    <property type="match status" value="1"/>
</dbReference>
<evidence type="ECO:0000256" key="6">
    <source>
        <dbReference type="SAM" id="Phobius"/>
    </source>
</evidence>
<dbReference type="InterPro" id="IPR005829">
    <property type="entry name" value="Sugar_transporter_CS"/>
</dbReference>
<dbReference type="CDD" id="cd17473">
    <property type="entry name" value="MFS_arabinose_efflux_permease_like"/>
    <property type="match status" value="1"/>
</dbReference>
<dbReference type="PROSITE" id="PS00216">
    <property type="entry name" value="SUGAR_TRANSPORT_1"/>
    <property type="match status" value="1"/>
</dbReference>
<evidence type="ECO:0000259" key="7">
    <source>
        <dbReference type="PROSITE" id="PS50850"/>
    </source>
</evidence>
<dbReference type="GO" id="GO:0005886">
    <property type="term" value="C:plasma membrane"/>
    <property type="evidence" value="ECO:0007669"/>
    <property type="project" value="UniProtKB-SubCell"/>
</dbReference>
<dbReference type="Gene3D" id="1.20.1250.20">
    <property type="entry name" value="MFS general substrate transporter like domains"/>
    <property type="match status" value="1"/>
</dbReference>
<dbReference type="SUPFAM" id="SSF103473">
    <property type="entry name" value="MFS general substrate transporter"/>
    <property type="match status" value="1"/>
</dbReference>
<accession>A0A0D1EJB4</accession>
<evidence type="ECO:0000256" key="3">
    <source>
        <dbReference type="ARBA" id="ARBA00022692"/>
    </source>
</evidence>
<dbReference type="EMBL" id="JYFE01000023">
    <property type="protein sequence ID" value="KIT17071.1"/>
    <property type="molecule type" value="Genomic_DNA"/>
</dbReference>
<dbReference type="PATRIC" id="fig|935700.4.peg.1312"/>
<feature type="transmembrane region" description="Helical" evidence="6">
    <location>
        <begin position="145"/>
        <end position="164"/>
    </location>
</feature>
<evidence type="ECO:0000313" key="9">
    <source>
        <dbReference type="Proteomes" id="UP000032232"/>
    </source>
</evidence>
<evidence type="ECO:0000256" key="2">
    <source>
        <dbReference type="ARBA" id="ARBA00022475"/>
    </source>
</evidence>
<comment type="caution">
    <text evidence="8">The sequence shown here is derived from an EMBL/GenBank/DDBJ whole genome shotgun (WGS) entry which is preliminary data.</text>
</comment>
<keyword evidence="5 6" id="KW-0472">Membrane</keyword>
<feature type="domain" description="Major facilitator superfamily (MFS) profile" evidence="7">
    <location>
        <begin position="14"/>
        <end position="390"/>
    </location>
</feature>
<feature type="transmembrane region" description="Helical" evidence="6">
    <location>
        <begin position="108"/>
        <end position="133"/>
    </location>
</feature>
<feature type="transmembrane region" description="Helical" evidence="6">
    <location>
        <begin position="83"/>
        <end position="102"/>
    </location>
</feature>
<dbReference type="GO" id="GO:0022857">
    <property type="term" value="F:transmembrane transporter activity"/>
    <property type="evidence" value="ECO:0007669"/>
    <property type="project" value="InterPro"/>
</dbReference>
<feature type="transmembrane region" description="Helical" evidence="6">
    <location>
        <begin position="235"/>
        <end position="266"/>
    </location>
</feature>
<feature type="transmembrane region" description="Helical" evidence="6">
    <location>
        <begin position="336"/>
        <end position="355"/>
    </location>
</feature>
<feature type="transmembrane region" description="Helical" evidence="6">
    <location>
        <begin position="273"/>
        <end position="296"/>
    </location>
</feature>
<dbReference type="InterPro" id="IPR050189">
    <property type="entry name" value="MFS_Efflux_Transporters"/>
</dbReference>
<feature type="transmembrane region" description="Helical" evidence="6">
    <location>
        <begin position="361"/>
        <end position="381"/>
    </location>
</feature>
<organism evidence="8 9">
    <name type="scientific">Jannaschia aquimarina</name>
    <dbReference type="NCBI Taxonomy" id="935700"/>
    <lineage>
        <taxon>Bacteria</taxon>
        <taxon>Pseudomonadati</taxon>
        <taxon>Pseudomonadota</taxon>
        <taxon>Alphaproteobacteria</taxon>
        <taxon>Rhodobacterales</taxon>
        <taxon>Roseobacteraceae</taxon>
        <taxon>Jannaschia</taxon>
    </lineage>
</organism>
<dbReference type="RefSeq" id="WP_084629481.1">
    <property type="nucleotide sequence ID" value="NZ_FZPF01000002.1"/>
</dbReference>
<evidence type="ECO:0000256" key="4">
    <source>
        <dbReference type="ARBA" id="ARBA00022989"/>
    </source>
</evidence>
<dbReference type="PANTHER" id="PTHR43124:SF3">
    <property type="entry name" value="CHLORAMPHENICOL EFFLUX PUMP RV0191"/>
    <property type="match status" value="1"/>
</dbReference>
<feature type="transmembrane region" description="Helical" evidence="6">
    <location>
        <begin position="51"/>
        <end position="71"/>
    </location>
</feature>
<proteinExistence type="predicted"/>
<dbReference type="InterPro" id="IPR036259">
    <property type="entry name" value="MFS_trans_sf"/>
</dbReference>
<dbReference type="PANTHER" id="PTHR43124">
    <property type="entry name" value="PURINE EFFLUX PUMP PBUE"/>
    <property type="match status" value="1"/>
</dbReference>
<keyword evidence="9" id="KW-1185">Reference proteome</keyword>
<reference evidence="8 9" key="1">
    <citation type="submission" date="2015-02" db="EMBL/GenBank/DDBJ databases">
        <title>Genome Sequence of Jannaschia aquimarina DSM28248, a member of the Roseobacter clade.</title>
        <authorList>
            <person name="Voget S."/>
            <person name="Daniel R."/>
        </authorList>
    </citation>
    <scope>NUCLEOTIDE SEQUENCE [LARGE SCALE GENOMIC DNA]</scope>
    <source>
        <strain evidence="8 9">GSW-M26</strain>
    </source>
</reference>
<name>A0A0D1EJB4_9RHOB</name>
<evidence type="ECO:0000313" key="8">
    <source>
        <dbReference type="EMBL" id="KIT17071.1"/>
    </source>
</evidence>
<comment type="subcellular location">
    <subcellularLocation>
        <location evidence="1">Cell membrane</location>
        <topology evidence="1">Multi-pass membrane protein</topology>
    </subcellularLocation>
</comment>
<dbReference type="AlphaFoldDB" id="A0A0D1EJB4"/>
<evidence type="ECO:0000256" key="1">
    <source>
        <dbReference type="ARBA" id="ARBA00004651"/>
    </source>
</evidence>
<dbReference type="InterPro" id="IPR020846">
    <property type="entry name" value="MFS_dom"/>
</dbReference>